<dbReference type="EnsemblMetazoa" id="OVOC2066.1">
    <property type="protein sequence ID" value="OVOC2066.1"/>
    <property type="gene ID" value="WBGene00238875"/>
</dbReference>
<reference evidence="1" key="2">
    <citation type="submission" date="2022-06" db="UniProtKB">
        <authorList>
            <consortium name="EnsemblMetazoa"/>
        </authorList>
    </citation>
    <scope>IDENTIFICATION</scope>
</reference>
<evidence type="ECO:0000313" key="1">
    <source>
        <dbReference type="EnsemblMetazoa" id="OVOC2066.1"/>
    </source>
</evidence>
<proteinExistence type="predicted"/>
<dbReference type="AlphaFoldDB" id="A0A8R1TPR8"/>
<name>A0A8R1TPR8_ONCVO</name>
<reference evidence="2" key="1">
    <citation type="submission" date="2013-10" db="EMBL/GenBank/DDBJ databases">
        <title>Genome sequencing of Onchocerca volvulus.</title>
        <authorList>
            <person name="Cotton J."/>
            <person name="Tsai J."/>
            <person name="Stanley E."/>
            <person name="Tracey A."/>
            <person name="Holroyd N."/>
            <person name="Lustigman S."/>
            <person name="Berriman M."/>
        </authorList>
    </citation>
    <scope>NUCLEOTIDE SEQUENCE</scope>
</reference>
<accession>A0A8R1TPR8</accession>
<evidence type="ECO:0000313" key="2">
    <source>
        <dbReference type="Proteomes" id="UP000024404"/>
    </source>
</evidence>
<keyword evidence="2" id="KW-1185">Reference proteome</keyword>
<protein>
    <submittedName>
        <fullName evidence="1">Uncharacterized protein</fullName>
    </submittedName>
</protein>
<dbReference type="Proteomes" id="UP000024404">
    <property type="component" value="Unassembled WGS sequence"/>
</dbReference>
<dbReference type="EMBL" id="CMVM020000069">
    <property type="status" value="NOT_ANNOTATED_CDS"/>
    <property type="molecule type" value="Genomic_DNA"/>
</dbReference>
<organism evidence="1 2">
    <name type="scientific">Onchocerca volvulus</name>
    <dbReference type="NCBI Taxonomy" id="6282"/>
    <lineage>
        <taxon>Eukaryota</taxon>
        <taxon>Metazoa</taxon>
        <taxon>Ecdysozoa</taxon>
        <taxon>Nematoda</taxon>
        <taxon>Chromadorea</taxon>
        <taxon>Rhabditida</taxon>
        <taxon>Spirurina</taxon>
        <taxon>Spiruromorpha</taxon>
        <taxon>Filarioidea</taxon>
        <taxon>Onchocercidae</taxon>
        <taxon>Onchocerca</taxon>
    </lineage>
</organism>
<sequence>MSIYNAFLVFTECMHLSLEKKLARNFNTLDEVIYYTMPYWNKLSNDEKKGWIRRAEAEKSTRRDIQVGKYRDKIKLIMKQFDNGAEFGLNSREIQHARIQERKIDDRKIANINQPFSNLSKKRSNSTSGETEKQFLKKKSVSFVLPQQSIRRQKDQNALIRIYDNFSRDFNNIAVSYPTCWWSYLINYNREIDSRHSSKQLIKISSINSPLRIKEELIRNDGHKNDNDISCQSIFPISQL</sequence>